<accession>A0A7J8INB9</accession>
<dbReference type="Proteomes" id="UP000593571">
    <property type="component" value="Unassembled WGS sequence"/>
</dbReference>
<comment type="caution">
    <text evidence="1">The sequence shown here is derived from an EMBL/GenBank/DDBJ whole genome shotgun (WGS) entry which is preliminary data.</text>
</comment>
<protein>
    <submittedName>
        <fullName evidence="1">Uncharacterized protein</fullName>
    </submittedName>
</protein>
<proteinExistence type="predicted"/>
<gene>
    <name evidence="1" type="ORF">HJG63_010599</name>
</gene>
<reference evidence="1 2" key="1">
    <citation type="journal article" date="2020" name="Nature">
        <title>Six reference-quality genomes reveal evolution of bat adaptations.</title>
        <authorList>
            <person name="Jebb D."/>
            <person name="Huang Z."/>
            <person name="Pippel M."/>
            <person name="Hughes G.M."/>
            <person name="Lavrichenko K."/>
            <person name="Devanna P."/>
            <person name="Winkler S."/>
            <person name="Jermiin L.S."/>
            <person name="Skirmuntt E.C."/>
            <person name="Katzourakis A."/>
            <person name="Burkitt-Gray L."/>
            <person name="Ray D.A."/>
            <person name="Sullivan K.A.M."/>
            <person name="Roscito J.G."/>
            <person name="Kirilenko B.M."/>
            <person name="Davalos L.M."/>
            <person name="Corthals A.P."/>
            <person name="Power M.L."/>
            <person name="Jones G."/>
            <person name="Ransome R.D."/>
            <person name="Dechmann D.K.N."/>
            <person name="Locatelli A.G."/>
            <person name="Puechmaille S.J."/>
            <person name="Fedrigo O."/>
            <person name="Jarvis E.D."/>
            <person name="Hiller M."/>
            <person name="Vernes S.C."/>
            <person name="Myers E.W."/>
            <person name="Teeling E.C."/>
        </authorList>
    </citation>
    <scope>NUCLEOTIDE SEQUENCE [LARGE SCALE GENOMIC DNA]</scope>
    <source>
        <strain evidence="1">MRouAeg1</strain>
        <tissue evidence="1">Muscle</tissue>
    </source>
</reference>
<name>A0A7J8INB9_ROUAE</name>
<sequence length="136" mass="16107">MKRAIQYLLIHSFLTKLPRTYFCCLSPRTLDWYLPDIPWQSGNQIWYKYDTVRPCHRKKKKKQLNELINNTIFYLLDSLLCSSSSCIHSSCICYNTNGAFFSECYNQIPSLPLRKPEKKGELMRSMDVDYSDFRSP</sequence>
<evidence type="ECO:0000313" key="1">
    <source>
        <dbReference type="EMBL" id="KAF6485382.1"/>
    </source>
</evidence>
<evidence type="ECO:0000313" key="2">
    <source>
        <dbReference type="Proteomes" id="UP000593571"/>
    </source>
</evidence>
<organism evidence="1 2">
    <name type="scientific">Rousettus aegyptiacus</name>
    <name type="common">Egyptian fruit bat</name>
    <name type="synonym">Pteropus aegyptiacus</name>
    <dbReference type="NCBI Taxonomy" id="9407"/>
    <lineage>
        <taxon>Eukaryota</taxon>
        <taxon>Metazoa</taxon>
        <taxon>Chordata</taxon>
        <taxon>Craniata</taxon>
        <taxon>Vertebrata</taxon>
        <taxon>Euteleostomi</taxon>
        <taxon>Mammalia</taxon>
        <taxon>Eutheria</taxon>
        <taxon>Laurasiatheria</taxon>
        <taxon>Chiroptera</taxon>
        <taxon>Yinpterochiroptera</taxon>
        <taxon>Pteropodoidea</taxon>
        <taxon>Pteropodidae</taxon>
        <taxon>Rousettinae</taxon>
        <taxon>Rousettus</taxon>
    </lineage>
</organism>
<dbReference type="EMBL" id="JACASE010000003">
    <property type="protein sequence ID" value="KAF6485382.1"/>
    <property type="molecule type" value="Genomic_DNA"/>
</dbReference>
<keyword evidence="2" id="KW-1185">Reference proteome</keyword>
<dbReference type="AlphaFoldDB" id="A0A7J8INB9"/>